<feature type="chain" id="PRO_5022734614" evidence="1">
    <location>
        <begin position="23"/>
        <end position="159"/>
    </location>
</feature>
<keyword evidence="3" id="KW-1185">Reference proteome</keyword>
<reference evidence="2 3" key="1">
    <citation type="submission" date="2019-08" db="EMBL/GenBank/DDBJ databases">
        <title>Amphibian skin-associated Pigmentiphaga: genome sequence and occurrence across geography and hosts.</title>
        <authorList>
            <person name="Bletz M.C."/>
            <person name="Bunk B."/>
            <person name="Sproeer C."/>
            <person name="Biwer P."/>
            <person name="Reiter S."/>
            <person name="Rabemananjara F.C.E."/>
            <person name="Schulz S."/>
            <person name="Overmann J."/>
            <person name="Vences M."/>
        </authorList>
    </citation>
    <scope>NUCLEOTIDE SEQUENCE [LARGE SCALE GENOMIC DNA]</scope>
    <source>
        <strain evidence="2 3">Mada1488</strain>
    </source>
</reference>
<evidence type="ECO:0000256" key="1">
    <source>
        <dbReference type="SAM" id="SignalP"/>
    </source>
</evidence>
<dbReference type="KEGG" id="pacr:FXN63_00055"/>
<dbReference type="Proteomes" id="UP000325161">
    <property type="component" value="Chromosome"/>
</dbReference>
<sequence>MRRIRVTLAASVLLLASATAYAADLIWSKDAAGKCSFVAPASLTDAPKQWIGSCQGGKANGIGMLRARMGDQAGPAFYGEMREGVPVKGVVDLDGGYRVGLFSGREIGEGDLQWQDRLDSFNLAVRAATMVSQHYAGQKNTASANYYRDVAKQLEAQVE</sequence>
<proteinExistence type="predicted"/>
<gene>
    <name evidence="2" type="ORF">FXN63_00055</name>
</gene>
<dbReference type="AlphaFoldDB" id="A0A5C0B6G5"/>
<dbReference type="EMBL" id="CP043046">
    <property type="protein sequence ID" value="QEI09030.1"/>
    <property type="molecule type" value="Genomic_DNA"/>
</dbReference>
<evidence type="ECO:0000313" key="3">
    <source>
        <dbReference type="Proteomes" id="UP000325161"/>
    </source>
</evidence>
<name>A0A5C0B6G5_9BURK</name>
<accession>A0A5C0B6G5</accession>
<keyword evidence="1" id="KW-0732">Signal</keyword>
<dbReference type="OrthoDB" id="8687376at2"/>
<organism evidence="2 3">
    <name type="scientific">Pigmentiphaga aceris</name>
    <dbReference type="NCBI Taxonomy" id="1940612"/>
    <lineage>
        <taxon>Bacteria</taxon>
        <taxon>Pseudomonadati</taxon>
        <taxon>Pseudomonadota</taxon>
        <taxon>Betaproteobacteria</taxon>
        <taxon>Burkholderiales</taxon>
        <taxon>Alcaligenaceae</taxon>
        <taxon>Pigmentiphaga</taxon>
    </lineage>
</organism>
<evidence type="ECO:0000313" key="2">
    <source>
        <dbReference type="EMBL" id="QEI09030.1"/>
    </source>
</evidence>
<protein>
    <submittedName>
        <fullName evidence="2">Uncharacterized protein</fullName>
    </submittedName>
</protein>
<feature type="signal peptide" evidence="1">
    <location>
        <begin position="1"/>
        <end position="22"/>
    </location>
</feature>